<dbReference type="Pfam" id="PF01580">
    <property type="entry name" value="FtsK_SpoIIIE"/>
    <property type="match status" value="1"/>
</dbReference>
<evidence type="ECO:0000313" key="7">
    <source>
        <dbReference type="Proteomes" id="UP000518829"/>
    </source>
</evidence>
<dbReference type="GO" id="GO:0005524">
    <property type="term" value="F:ATP binding"/>
    <property type="evidence" value="ECO:0007669"/>
    <property type="project" value="UniProtKB-KW"/>
</dbReference>
<evidence type="ECO:0000259" key="5">
    <source>
        <dbReference type="PROSITE" id="PS50901"/>
    </source>
</evidence>
<dbReference type="PANTHER" id="PTHR22683:SF47">
    <property type="entry name" value="FTSK DOMAIN-CONTAINING PROTEIN YDCQ"/>
    <property type="match status" value="1"/>
</dbReference>
<dbReference type="InterPro" id="IPR002543">
    <property type="entry name" value="FtsK_dom"/>
</dbReference>
<name>A0ABR6SIX4_9LIST</name>
<keyword evidence="4" id="KW-0472">Membrane</keyword>
<evidence type="ECO:0000256" key="1">
    <source>
        <dbReference type="ARBA" id="ARBA00022741"/>
    </source>
</evidence>
<evidence type="ECO:0000256" key="4">
    <source>
        <dbReference type="SAM" id="Phobius"/>
    </source>
</evidence>
<dbReference type="Gene3D" id="3.40.50.300">
    <property type="entry name" value="P-loop containing nucleotide triphosphate hydrolases"/>
    <property type="match status" value="1"/>
</dbReference>
<proteinExistence type="predicted"/>
<dbReference type="EMBL" id="JAARPH010000001">
    <property type="protein sequence ID" value="MBC1374190.1"/>
    <property type="molecule type" value="Genomic_DNA"/>
</dbReference>
<gene>
    <name evidence="6" type="ORF">HB839_01480</name>
</gene>
<dbReference type="InterPro" id="IPR027417">
    <property type="entry name" value="P-loop_NTPase"/>
</dbReference>
<comment type="caution">
    <text evidence="6">The sequence shown here is derived from an EMBL/GenBank/DDBJ whole genome shotgun (WGS) entry which is preliminary data.</text>
</comment>
<evidence type="ECO:0000256" key="3">
    <source>
        <dbReference type="PROSITE-ProRule" id="PRU00289"/>
    </source>
</evidence>
<dbReference type="PANTHER" id="PTHR22683">
    <property type="entry name" value="SPORULATION PROTEIN RELATED"/>
    <property type="match status" value="1"/>
</dbReference>
<protein>
    <submittedName>
        <fullName evidence="6">ATP-binding protein</fullName>
    </submittedName>
</protein>
<dbReference type="PROSITE" id="PS50901">
    <property type="entry name" value="FTSK"/>
    <property type="match status" value="1"/>
</dbReference>
<keyword evidence="7" id="KW-1185">Reference proteome</keyword>
<keyword evidence="4" id="KW-0812">Transmembrane</keyword>
<evidence type="ECO:0000313" key="6">
    <source>
        <dbReference type="EMBL" id="MBC1374190.1"/>
    </source>
</evidence>
<feature type="domain" description="FtsK" evidence="5">
    <location>
        <begin position="174"/>
        <end position="356"/>
    </location>
</feature>
<keyword evidence="2 3" id="KW-0067">ATP-binding</keyword>
<keyword evidence="4" id="KW-1133">Transmembrane helix</keyword>
<sequence length="417" mass="47838">MYVLLIAIPLFIFFGSSVYFFVGTEKMMLFGIAIINGLLTLWLFYKPLNNSFNKMRQKQKIARMIESNKFYETKRVTKNGTNGKSVSKDKISYYPKVYYKVSGGYLFVRFPMDMSKFQDKYLDLGKTFENGLFCDLIEKELEDGFIKYKLLYDASINRIEINDVIAKNGKIKLMKHIEWEYDSVPHMLIAGGTGGGKSYFILALIYAFLKVDADIWVIDPKNADLADLETIMPGRVFYKKGGIIGLLRNLVKDMMERWENVKKREDYVTGNNYAVFGLSPVFLIFDEYAAFMDTLDYKESAEAMSLVKQIVLLGRQAGYFLILAAQRPDAKYLADGIRDQFGFRASLGKMSETGYTMMFGDTDKAFVYKKIRGRGYADTGAMQISEFYSPLVPKNFEFLTEMKKVIQNNNAKKLDGV</sequence>
<dbReference type="Proteomes" id="UP000518829">
    <property type="component" value="Unassembled WGS sequence"/>
</dbReference>
<dbReference type="InterPro" id="IPR050206">
    <property type="entry name" value="FtsK/SpoIIIE/SftA"/>
</dbReference>
<accession>A0ABR6SIX4</accession>
<dbReference type="SUPFAM" id="SSF52540">
    <property type="entry name" value="P-loop containing nucleoside triphosphate hydrolases"/>
    <property type="match status" value="1"/>
</dbReference>
<reference evidence="6 7" key="1">
    <citation type="submission" date="2020-03" db="EMBL/GenBank/DDBJ databases">
        <title>Soil Listeria distribution.</title>
        <authorList>
            <person name="Liao J."/>
            <person name="Wiedmann M."/>
        </authorList>
    </citation>
    <scope>NUCLEOTIDE SEQUENCE [LARGE SCALE GENOMIC DNA]</scope>
    <source>
        <strain evidence="6 7">FSL L7-1699</strain>
    </source>
</reference>
<evidence type="ECO:0000256" key="2">
    <source>
        <dbReference type="ARBA" id="ARBA00022840"/>
    </source>
</evidence>
<feature type="transmembrane region" description="Helical" evidence="4">
    <location>
        <begin position="27"/>
        <end position="45"/>
    </location>
</feature>
<organism evidence="6 7">
    <name type="scientific">Listeria farberi</name>
    <dbReference type="NCBI Taxonomy" id="2713500"/>
    <lineage>
        <taxon>Bacteria</taxon>
        <taxon>Bacillati</taxon>
        <taxon>Bacillota</taxon>
        <taxon>Bacilli</taxon>
        <taxon>Bacillales</taxon>
        <taxon>Listeriaceae</taxon>
        <taxon>Listeria</taxon>
    </lineage>
</organism>
<feature type="binding site" evidence="3">
    <location>
        <begin position="191"/>
        <end position="198"/>
    </location>
    <ligand>
        <name>ATP</name>
        <dbReference type="ChEBI" id="CHEBI:30616"/>
    </ligand>
</feature>
<keyword evidence="1 3" id="KW-0547">Nucleotide-binding</keyword>